<dbReference type="PANTHER" id="PTHR43537:SF24">
    <property type="entry name" value="GLUCONATE OPERON TRANSCRIPTIONAL REPRESSOR"/>
    <property type="match status" value="1"/>
</dbReference>
<evidence type="ECO:0000256" key="3">
    <source>
        <dbReference type="ARBA" id="ARBA00023163"/>
    </source>
</evidence>
<dbReference type="PANTHER" id="PTHR43537">
    <property type="entry name" value="TRANSCRIPTIONAL REGULATOR, GNTR FAMILY"/>
    <property type="match status" value="1"/>
</dbReference>
<dbReference type="InterPro" id="IPR000524">
    <property type="entry name" value="Tscrpt_reg_HTH_GntR"/>
</dbReference>
<keyword evidence="6" id="KW-1185">Reference proteome</keyword>
<name>A0A285SH82_9HYPH</name>
<dbReference type="InterPro" id="IPR036388">
    <property type="entry name" value="WH-like_DNA-bd_sf"/>
</dbReference>
<dbReference type="PROSITE" id="PS50949">
    <property type="entry name" value="HTH_GNTR"/>
    <property type="match status" value="1"/>
</dbReference>
<dbReference type="STRING" id="538381.GCA_001696535_02028"/>
<dbReference type="Gene3D" id="1.20.120.530">
    <property type="entry name" value="GntR ligand-binding domain-like"/>
    <property type="match status" value="1"/>
</dbReference>
<keyword evidence="1" id="KW-0805">Transcription regulation</keyword>
<protein>
    <submittedName>
        <fullName evidence="5">Transcriptional regulator, GntR family</fullName>
    </submittedName>
</protein>
<keyword evidence="2" id="KW-0238">DNA-binding</keyword>
<dbReference type="SMART" id="SM00895">
    <property type="entry name" value="FCD"/>
    <property type="match status" value="1"/>
</dbReference>
<evidence type="ECO:0000256" key="1">
    <source>
        <dbReference type="ARBA" id="ARBA00023015"/>
    </source>
</evidence>
<dbReference type="RefSeq" id="WP_067219288.1">
    <property type="nucleotide sequence ID" value="NZ_JAJGNR010000004.1"/>
</dbReference>
<dbReference type="Pfam" id="PF07729">
    <property type="entry name" value="FCD"/>
    <property type="match status" value="1"/>
</dbReference>
<dbReference type="GO" id="GO:0003700">
    <property type="term" value="F:DNA-binding transcription factor activity"/>
    <property type="evidence" value="ECO:0007669"/>
    <property type="project" value="InterPro"/>
</dbReference>
<reference evidence="5 6" key="1">
    <citation type="submission" date="2017-08" db="EMBL/GenBank/DDBJ databases">
        <authorList>
            <person name="de Groot N.N."/>
        </authorList>
    </citation>
    <scope>NUCLEOTIDE SEQUENCE [LARGE SCALE GENOMIC DNA]</scope>
    <source>
        <strain evidence="5 6">USBA 352</strain>
    </source>
</reference>
<keyword evidence="3" id="KW-0804">Transcription</keyword>
<dbReference type="Pfam" id="PF00392">
    <property type="entry name" value="GntR"/>
    <property type="match status" value="1"/>
</dbReference>
<evidence type="ECO:0000256" key="2">
    <source>
        <dbReference type="ARBA" id="ARBA00023125"/>
    </source>
</evidence>
<dbReference type="GO" id="GO:0003677">
    <property type="term" value="F:DNA binding"/>
    <property type="evidence" value="ECO:0007669"/>
    <property type="project" value="UniProtKB-KW"/>
</dbReference>
<dbReference type="AlphaFoldDB" id="A0A285SH82"/>
<dbReference type="CDD" id="cd07377">
    <property type="entry name" value="WHTH_GntR"/>
    <property type="match status" value="1"/>
</dbReference>
<dbReference type="SUPFAM" id="SSF46785">
    <property type="entry name" value="Winged helix' DNA-binding domain"/>
    <property type="match status" value="1"/>
</dbReference>
<dbReference type="EMBL" id="OBML01000005">
    <property type="protein sequence ID" value="SOC06969.1"/>
    <property type="molecule type" value="Genomic_DNA"/>
</dbReference>
<dbReference type="InterPro" id="IPR008920">
    <property type="entry name" value="TF_FadR/GntR_C"/>
</dbReference>
<evidence type="ECO:0000313" key="5">
    <source>
        <dbReference type="EMBL" id="SOC06969.1"/>
    </source>
</evidence>
<dbReference type="InterPro" id="IPR036390">
    <property type="entry name" value="WH_DNA-bd_sf"/>
</dbReference>
<gene>
    <name evidence="5" type="ORF">SAMN05421512_105263</name>
</gene>
<proteinExistence type="predicted"/>
<dbReference type="OrthoDB" id="8155773at2"/>
<accession>A0A285SH82</accession>
<dbReference type="InterPro" id="IPR011711">
    <property type="entry name" value="GntR_C"/>
</dbReference>
<dbReference type="SUPFAM" id="SSF48008">
    <property type="entry name" value="GntR ligand-binding domain-like"/>
    <property type="match status" value="1"/>
</dbReference>
<sequence>MDIKVSNPARARGGSVRERVTNALRADIITGVFVPGQRLSEADLCSHLAASRTPVREALRQLEAERLVEVRPNRGPIVVKLGWEEAERIYDVRELIEPEVVRLFALAATGEQLEQMDQALQDFERASSGGLNPAQLILATTTFYEVMFQGCSNDILADILRGLLARVNLLRSRSMSRPGRPTESLKEMRAILASIREGDVPGAQQAAIAHIRNARAQARAAMPAPSAP</sequence>
<dbReference type="Proteomes" id="UP000219331">
    <property type="component" value="Unassembled WGS sequence"/>
</dbReference>
<organism evidence="5 6">
    <name type="scientific">Stappia indica</name>
    <dbReference type="NCBI Taxonomy" id="538381"/>
    <lineage>
        <taxon>Bacteria</taxon>
        <taxon>Pseudomonadati</taxon>
        <taxon>Pseudomonadota</taxon>
        <taxon>Alphaproteobacteria</taxon>
        <taxon>Hyphomicrobiales</taxon>
        <taxon>Stappiaceae</taxon>
        <taxon>Stappia</taxon>
    </lineage>
</organism>
<feature type="domain" description="HTH gntR-type" evidence="4">
    <location>
        <begin position="14"/>
        <end position="81"/>
    </location>
</feature>
<dbReference type="Gene3D" id="1.10.10.10">
    <property type="entry name" value="Winged helix-like DNA-binding domain superfamily/Winged helix DNA-binding domain"/>
    <property type="match status" value="1"/>
</dbReference>
<evidence type="ECO:0000313" key="6">
    <source>
        <dbReference type="Proteomes" id="UP000219331"/>
    </source>
</evidence>
<evidence type="ECO:0000259" key="4">
    <source>
        <dbReference type="PROSITE" id="PS50949"/>
    </source>
</evidence>
<dbReference type="SMART" id="SM00345">
    <property type="entry name" value="HTH_GNTR"/>
    <property type="match status" value="1"/>
</dbReference>